<comment type="caution">
    <text evidence="8">The sequence shown here is derived from an EMBL/GenBank/DDBJ whole genome shotgun (WGS) entry which is preliminary data.</text>
</comment>
<feature type="domain" description="BHLH" evidence="7">
    <location>
        <begin position="291"/>
        <end position="343"/>
    </location>
</feature>
<keyword evidence="4" id="KW-0804">Transcription</keyword>
<keyword evidence="5" id="KW-0539">Nucleus</keyword>
<keyword evidence="2" id="KW-0805">Transcription regulation</keyword>
<accession>A0ABN7UHT9</accession>
<proteinExistence type="predicted"/>
<evidence type="ECO:0000313" key="8">
    <source>
        <dbReference type="EMBL" id="CAG8585294.1"/>
    </source>
</evidence>
<dbReference type="PANTHER" id="PTHR15741:SF27">
    <property type="entry name" value="TRANSCRIPTION FACTOR AP-4"/>
    <property type="match status" value="1"/>
</dbReference>
<dbReference type="PANTHER" id="PTHR15741">
    <property type="entry name" value="BASIC HELIX-LOOP-HELIX ZIP TRANSCRIPTION FACTOR"/>
    <property type="match status" value="1"/>
</dbReference>
<evidence type="ECO:0000256" key="5">
    <source>
        <dbReference type="ARBA" id="ARBA00023242"/>
    </source>
</evidence>
<dbReference type="Gene3D" id="4.10.280.10">
    <property type="entry name" value="Helix-loop-helix DNA-binding domain"/>
    <property type="match status" value="1"/>
</dbReference>
<keyword evidence="9" id="KW-1185">Reference proteome</keyword>
<dbReference type="SUPFAM" id="SSF47459">
    <property type="entry name" value="HLH, helix-loop-helix DNA-binding domain"/>
    <property type="match status" value="1"/>
</dbReference>
<dbReference type="EMBL" id="CAJVQB010002729">
    <property type="protein sequence ID" value="CAG8585294.1"/>
    <property type="molecule type" value="Genomic_DNA"/>
</dbReference>
<comment type="subcellular location">
    <subcellularLocation>
        <location evidence="1">Nucleus</location>
    </subcellularLocation>
</comment>
<evidence type="ECO:0000256" key="6">
    <source>
        <dbReference type="SAM" id="MobiDB-lite"/>
    </source>
</evidence>
<dbReference type="InterPro" id="IPR052207">
    <property type="entry name" value="Max-like/E-box_TFs"/>
</dbReference>
<evidence type="ECO:0000256" key="4">
    <source>
        <dbReference type="ARBA" id="ARBA00023163"/>
    </source>
</evidence>
<evidence type="ECO:0000313" key="9">
    <source>
        <dbReference type="Proteomes" id="UP000789901"/>
    </source>
</evidence>
<feature type="compositionally biased region" description="Acidic residues" evidence="6">
    <location>
        <begin position="271"/>
        <end position="281"/>
    </location>
</feature>
<organism evidence="8 9">
    <name type="scientific">Gigaspora margarita</name>
    <dbReference type="NCBI Taxonomy" id="4874"/>
    <lineage>
        <taxon>Eukaryota</taxon>
        <taxon>Fungi</taxon>
        <taxon>Fungi incertae sedis</taxon>
        <taxon>Mucoromycota</taxon>
        <taxon>Glomeromycotina</taxon>
        <taxon>Glomeromycetes</taxon>
        <taxon>Diversisporales</taxon>
        <taxon>Gigasporaceae</taxon>
        <taxon>Gigaspora</taxon>
    </lineage>
</organism>
<gene>
    <name evidence="8" type="ORF">GMARGA_LOCUS6147</name>
</gene>
<sequence>LYPNTGNFEEFNAQPNKDNRIQYSLNLTSESFLNPKYNIENCYKNLKINVKYNNINILFILVKNHEHVSHMELLTDIIITINLINDLSFRYQSDKIHEFITILRRYNPQNILNVCEKDSVVTIYNKESLNFYCKQHLDVKNIKVQKRKVDIRKYQIKLTQEEIDKLMVKYLNKAVNASANPKKIFNITFRKINNENYIDQLKYFHGNMIFNDEIHKIITETVRKIFNSAFKNTCESDDLDIPEFLQYSKEKYESQKMGCGQRRKLSHDEPFDNSDGDDIDDTSSTMSHSEFRRQIHVQSEQKRHAEINDGFEELRRQLPTTYTGRKMSKTVLLQKAVSHIKNQSRKGSFLLDEINRLSQTCVYLSEELEKEKKIRQERTLEKIYAAGL</sequence>
<evidence type="ECO:0000259" key="7">
    <source>
        <dbReference type="PROSITE" id="PS50888"/>
    </source>
</evidence>
<dbReference type="InterPro" id="IPR036638">
    <property type="entry name" value="HLH_DNA-bd_sf"/>
</dbReference>
<feature type="region of interest" description="Disordered" evidence="6">
    <location>
        <begin position="256"/>
        <end position="295"/>
    </location>
</feature>
<dbReference type="Pfam" id="PF00010">
    <property type="entry name" value="HLH"/>
    <property type="match status" value="1"/>
</dbReference>
<evidence type="ECO:0000256" key="1">
    <source>
        <dbReference type="ARBA" id="ARBA00004123"/>
    </source>
</evidence>
<evidence type="ECO:0000256" key="2">
    <source>
        <dbReference type="ARBA" id="ARBA00023015"/>
    </source>
</evidence>
<reference evidence="8 9" key="1">
    <citation type="submission" date="2021-06" db="EMBL/GenBank/DDBJ databases">
        <authorList>
            <person name="Kallberg Y."/>
            <person name="Tangrot J."/>
            <person name="Rosling A."/>
        </authorList>
    </citation>
    <scope>NUCLEOTIDE SEQUENCE [LARGE SCALE GENOMIC DNA]</scope>
    <source>
        <strain evidence="8 9">120-4 pot B 10/14</strain>
    </source>
</reference>
<dbReference type="InterPro" id="IPR011598">
    <property type="entry name" value="bHLH_dom"/>
</dbReference>
<name>A0ABN7UHT9_GIGMA</name>
<feature type="non-terminal residue" evidence="8">
    <location>
        <position position="1"/>
    </location>
</feature>
<evidence type="ECO:0000256" key="3">
    <source>
        <dbReference type="ARBA" id="ARBA00023125"/>
    </source>
</evidence>
<protein>
    <submittedName>
        <fullName evidence="8">14405_t:CDS:1</fullName>
    </submittedName>
</protein>
<dbReference type="Proteomes" id="UP000789901">
    <property type="component" value="Unassembled WGS sequence"/>
</dbReference>
<dbReference type="SMART" id="SM00353">
    <property type="entry name" value="HLH"/>
    <property type="match status" value="1"/>
</dbReference>
<keyword evidence="3" id="KW-0238">DNA-binding</keyword>
<dbReference type="PROSITE" id="PS50888">
    <property type="entry name" value="BHLH"/>
    <property type="match status" value="1"/>
</dbReference>